<dbReference type="InterPro" id="IPR002156">
    <property type="entry name" value="RNaseH_domain"/>
</dbReference>
<proteinExistence type="inferred from homology"/>
<accession>A0A3R8LPC7</accession>
<comment type="cofactor">
    <cofactor evidence="2">
        <name>Mg(2+)</name>
        <dbReference type="ChEBI" id="CHEBI:18420"/>
    </cofactor>
</comment>
<evidence type="ECO:0000313" key="12">
    <source>
        <dbReference type="EMBL" id="RRN45292.1"/>
    </source>
</evidence>
<evidence type="ECO:0000313" key="13">
    <source>
        <dbReference type="Proteomes" id="UP000270261"/>
    </source>
</evidence>
<dbReference type="PANTHER" id="PTHR10642">
    <property type="entry name" value="RIBONUCLEASE H1"/>
    <property type="match status" value="1"/>
</dbReference>
<evidence type="ECO:0000256" key="5">
    <source>
        <dbReference type="ARBA" id="ARBA00012180"/>
    </source>
</evidence>
<evidence type="ECO:0000256" key="3">
    <source>
        <dbReference type="ARBA" id="ARBA00005300"/>
    </source>
</evidence>
<feature type="domain" description="RNase H type-1" evidence="11">
    <location>
        <begin position="5"/>
        <end position="149"/>
    </location>
</feature>
<evidence type="ECO:0000256" key="4">
    <source>
        <dbReference type="ARBA" id="ARBA00011245"/>
    </source>
</evidence>
<dbReference type="EC" id="3.1.26.4" evidence="5"/>
<dbReference type="GO" id="GO:0003676">
    <property type="term" value="F:nucleic acid binding"/>
    <property type="evidence" value="ECO:0007669"/>
    <property type="project" value="InterPro"/>
</dbReference>
<keyword evidence="9" id="KW-0378">Hydrolase</keyword>
<keyword evidence="6" id="KW-0540">Nuclease</keyword>
<dbReference type="Pfam" id="PF00075">
    <property type="entry name" value="RNase_H"/>
    <property type="match status" value="1"/>
</dbReference>
<comment type="catalytic activity">
    <reaction evidence="1">
        <text>Endonucleolytic cleavage to 5'-phosphomonoester.</text>
        <dbReference type="EC" id="3.1.26.4"/>
    </reaction>
</comment>
<dbReference type="AlphaFoldDB" id="A0A3R8LPC7"/>
<dbReference type="SUPFAM" id="SSF53098">
    <property type="entry name" value="Ribonuclease H-like"/>
    <property type="match status" value="1"/>
</dbReference>
<keyword evidence="13" id="KW-1185">Reference proteome</keyword>
<name>A0A3R8LPC7_9BURK</name>
<evidence type="ECO:0000256" key="8">
    <source>
        <dbReference type="ARBA" id="ARBA00022759"/>
    </source>
</evidence>
<dbReference type="GO" id="GO:0043137">
    <property type="term" value="P:DNA replication, removal of RNA primer"/>
    <property type="evidence" value="ECO:0007669"/>
    <property type="project" value="TreeGrafter"/>
</dbReference>
<reference evidence="12 13" key="1">
    <citation type="submission" date="2018-11" db="EMBL/GenBank/DDBJ databases">
        <title>Genome sequencing of Lautropia sp. KCOM 2505 (= ChDC F240).</title>
        <authorList>
            <person name="Kook J.-K."/>
            <person name="Park S.-N."/>
            <person name="Lim Y.K."/>
        </authorList>
    </citation>
    <scope>NUCLEOTIDE SEQUENCE [LARGE SCALE GENOMIC DNA]</scope>
    <source>
        <strain evidence="12 13">KCOM 2505</strain>
    </source>
</reference>
<dbReference type="PROSITE" id="PS50879">
    <property type="entry name" value="RNASE_H_1"/>
    <property type="match status" value="1"/>
</dbReference>
<comment type="subunit">
    <text evidence="4">Monomer.</text>
</comment>
<organism evidence="12 13">
    <name type="scientific">Lautropia dentalis</name>
    <dbReference type="NCBI Taxonomy" id="2490857"/>
    <lineage>
        <taxon>Bacteria</taxon>
        <taxon>Pseudomonadati</taxon>
        <taxon>Pseudomonadota</taxon>
        <taxon>Betaproteobacteria</taxon>
        <taxon>Burkholderiales</taxon>
        <taxon>Burkholderiaceae</taxon>
        <taxon>Lautropia</taxon>
    </lineage>
</organism>
<dbReference type="InterPro" id="IPR022892">
    <property type="entry name" value="RNaseHI"/>
</dbReference>
<dbReference type="InterPro" id="IPR012337">
    <property type="entry name" value="RNaseH-like_sf"/>
</dbReference>
<evidence type="ECO:0000256" key="6">
    <source>
        <dbReference type="ARBA" id="ARBA00022722"/>
    </source>
</evidence>
<evidence type="ECO:0000256" key="10">
    <source>
        <dbReference type="ARBA" id="ARBA00022842"/>
    </source>
</evidence>
<gene>
    <name evidence="12" type="ORF">EHV23_03430</name>
</gene>
<sequence length="155" mass="16890">MERHMTTKWVAYTDGACAPTNPGPAAWGVVVFAPDGSEQAADHGFIGPGTNQIAEITAAIEGLLRTPEGVAVELVSDSQYVLKGISEWRAGWERRGFRNSKNEPVANLELWKRLFAVVDARQVTVRWVRGHQGNVNNERADRLAVAALQKARGGV</sequence>
<evidence type="ECO:0000256" key="7">
    <source>
        <dbReference type="ARBA" id="ARBA00022723"/>
    </source>
</evidence>
<protein>
    <recommendedName>
        <fullName evidence="5">ribonuclease H</fullName>
        <ecNumber evidence="5">3.1.26.4</ecNumber>
    </recommendedName>
</protein>
<evidence type="ECO:0000256" key="9">
    <source>
        <dbReference type="ARBA" id="ARBA00022801"/>
    </source>
</evidence>
<dbReference type="OrthoDB" id="7845843at2"/>
<comment type="similarity">
    <text evidence="3">Belongs to the RNase H family.</text>
</comment>
<evidence type="ECO:0000259" key="11">
    <source>
        <dbReference type="PROSITE" id="PS50879"/>
    </source>
</evidence>
<dbReference type="InterPro" id="IPR050092">
    <property type="entry name" value="RNase_H"/>
</dbReference>
<dbReference type="GO" id="GO:0004523">
    <property type="term" value="F:RNA-DNA hybrid ribonuclease activity"/>
    <property type="evidence" value="ECO:0007669"/>
    <property type="project" value="UniProtKB-EC"/>
</dbReference>
<dbReference type="CDD" id="cd09278">
    <property type="entry name" value="RNase_HI_prokaryote_like"/>
    <property type="match status" value="1"/>
</dbReference>
<dbReference type="EMBL" id="RRUE01000001">
    <property type="protein sequence ID" value="RRN45292.1"/>
    <property type="molecule type" value="Genomic_DNA"/>
</dbReference>
<comment type="caution">
    <text evidence="12">The sequence shown here is derived from an EMBL/GenBank/DDBJ whole genome shotgun (WGS) entry which is preliminary data.</text>
</comment>
<dbReference type="InterPro" id="IPR036397">
    <property type="entry name" value="RNaseH_sf"/>
</dbReference>
<dbReference type="Proteomes" id="UP000270261">
    <property type="component" value="Unassembled WGS sequence"/>
</dbReference>
<keyword evidence="7" id="KW-0479">Metal-binding</keyword>
<evidence type="ECO:0000256" key="2">
    <source>
        <dbReference type="ARBA" id="ARBA00001946"/>
    </source>
</evidence>
<dbReference type="GO" id="GO:0046872">
    <property type="term" value="F:metal ion binding"/>
    <property type="evidence" value="ECO:0007669"/>
    <property type="project" value="UniProtKB-KW"/>
</dbReference>
<keyword evidence="8" id="KW-0255">Endonuclease</keyword>
<dbReference type="Gene3D" id="3.30.420.10">
    <property type="entry name" value="Ribonuclease H-like superfamily/Ribonuclease H"/>
    <property type="match status" value="1"/>
</dbReference>
<keyword evidence="10" id="KW-0460">Magnesium</keyword>
<evidence type="ECO:0000256" key="1">
    <source>
        <dbReference type="ARBA" id="ARBA00000077"/>
    </source>
</evidence>
<dbReference type="PANTHER" id="PTHR10642:SF26">
    <property type="entry name" value="RIBONUCLEASE H1"/>
    <property type="match status" value="1"/>
</dbReference>